<protein>
    <submittedName>
        <fullName evidence="1">Uncharacterized protein</fullName>
    </submittedName>
</protein>
<organism evidence="1">
    <name type="scientific">uncultured Pyrinomonadaceae bacterium</name>
    <dbReference type="NCBI Taxonomy" id="2283094"/>
    <lineage>
        <taxon>Bacteria</taxon>
        <taxon>Pseudomonadati</taxon>
        <taxon>Acidobacteriota</taxon>
        <taxon>Blastocatellia</taxon>
        <taxon>Blastocatellales</taxon>
        <taxon>Pyrinomonadaceae</taxon>
        <taxon>environmental samples</taxon>
    </lineage>
</organism>
<evidence type="ECO:0000313" key="1">
    <source>
        <dbReference type="EMBL" id="CAA9412912.1"/>
    </source>
</evidence>
<reference evidence="1" key="1">
    <citation type="submission" date="2020-02" db="EMBL/GenBank/DDBJ databases">
        <authorList>
            <person name="Meier V. D."/>
        </authorList>
    </citation>
    <scope>NUCLEOTIDE SEQUENCE</scope>
    <source>
        <strain evidence="1">AVDCRST_MAG74</strain>
    </source>
</reference>
<gene>
    <name evidence="1" type="ORF">AVDCRST_MAG74-2741</name>
</gene>
<name>A0A6J4PHG6_9BACT</name>
<dbReference type="AlphaFoldDB" id="A0A6J4PHG6"/>
<dbReference type="EMBL" id="CADCUR010000224">
    <property type="protein sequence ID" value="CAA9412912.1"/>
    <property type="molecule type" value="Genomic_DNA"/>
</dbReference>
<proteinExistence type="predicted"/>
<accession>A0A6J4PHG6</accession>
<sequence length="263" mass="29654">MEIFNAIGLEIPKGKTINDLAEDAERRGEASLSTRSGGTIHGRCWRIGFGLEVWTTLYESATGEVFHADCRPGFRARYTQNLSRWFLYEDEADGEAAVAGCVENHPDEIFFQLQNLTETGTKIFERKFLTVGLCGLAYRARVAAADDEALEWRRLSETAGNSDADQADWRLSGCVINYNALRNPFSGSDLYWIHLDLGNFELEILVNRRRLIGDKLLRVGANVRADVWLQGHIVAESTFLSSYEGVDWSGNAADFWKNYKKLN</sequence>